<dbReference type="Pfam" id="PF12796">
    <property type="entry name" value="Ank_2"/>
    <property type="match status" value="1"/>
</dbReference>
<keyword evidence="2 3" id="KW-0040">ANK repeat</keyword>
<accession>A0A8H3FPL4</accession>
<dbReference type="PANTHER" id="PTHR24198:SF165">
    <property type="entry name" value="ANKYRIN REPEAT-CONTAINING PROTEIN-RELATED"/>
    <property type="match status" value="1"/>
</dbReference>
<evidence type="ECO:0000256" key="3">
    <source>
        <dbReference type="PROSITE-ProRule" id="PRU00023"/>
    </source>
</evidence>
<evidence type="ECO:0000256" key="1">
    <source>
        <dbReference type="ARBA" id="ARBA00022737"/>
    </source>
</evidence>
<proteinExistence type="predicted"/>
<dbReference type="Pfam" id="PF00023">
    <property type="entry name" value="Ank"/>
    <property type="match status" value="1"/>
</dbReference>
<feature type="region of interest" description="Disordered" evidence="4">
    <location>
        <begin position="227"/>
        <end position="271"/>
    </location>
</feature>
<dbReference type="InterPro" id="IPR036770">
    <property type="entry name" value="Ankyrin_rpt-contain_sf"/>
</dbReference>
<gene>
    <name evidence="5" type="ORF">HETSPECPRED_006840</name>
</gene>
<dbReference type="EMBL" id="CAJPDS010000048">
    <property type="protein sequence ID" value="CAF9928458.1"/>
    <property type="molecule type" value="Genomic_DNA"/>
</dbReference>
<dbReference type="Gene3D" id="1.25.40.20">
    <property type="entry name" value="Ankyrin repeat-containing domain"/>
    <property type="match status" value="1"/>
</dbReference>
<evidence type="ECO:0008006" key="7">
    <source>
        <dbReference type="Google" id="ProtNLM"/>
    </source>
</evidence>
<reference evidence="5" key="1">
    <citation type="submission" date="2021-03" db="EMBL/GenBank/DDBJ databases">
        <authorList>
            <person name="Tagirdzhanova G."/>
        </authorList>
    </citation>
    <scope>NUCLEOTIDE SEQUENCE</scope>
</reference>
<dbReference type="PROSITE" id="PS50088">
    <property type="entry name" value="ANK_REPEAT"/>
    <property type="match status" value="3"/>
</dbReference>
<evidence type="ECO:0000256" key="2">
    <source>
        <dbReference type="ARBA" id="ARBA00023043"/>
    </source>
</evidence>
<dbReference type="OrthoDB" id="194358at2759"/>
<name>A0A8H3FPL4_9LECA</name>
<feature type="repeat" description="ANK" evidence="3">
    <location>
        <begin position="392"/>
        <end position="424"/>
    </location>
</feature>
<dbReference type="SUPFAM" id="SSF48403">
    <property type="entry name" value="Ankyrin repeat"/>
    <property type="match status" value="1"/>
</dbReference>
<feature type="repeat" description="ANK" evidence="3">
    <location>
        <begin position="425"/>
        <end position="457"/>
    </location>
</feature>
<dbReference type="AlphaFoldDB" id="A0A8H3FPL4"/>
<feature type="compositionally biased region" description="Basic and acidic residues" evidence="4">
    <location>
        <begin position="122"/>
        <end position="136"/>
    </location>
</feature>
<feature type="compositionally biased region" description="Low complexity" evidence="4">
    <location>
        <begin position="148"/>
        <end position="157"/>
    </location>
</feature>
<keyword evidence="1" id="KW-0677">Repeat</keyword>
<dbReference type="PANTHER" id="PTHR24198">
    <property type="entry name" value="ANKYRIN REPEAT AND PROTEIN KINASE DOMAIN-CONTAINING PROTEIN"/>
    <property type="match status" value="1"/>
</dbReference>
<sequence length="491" mass="53327">MDPPPPYTEISDASIPVSDEVQTAALGLAGATSGQNDGVGENLYALLQSSNEYFDSRPLGNPQPGETTTCCMSFDPKARRQDIHFPLPERALLEKDVTVQDWFTFVNHLYPQNAEGGMVQRSAKDEAAMPEKKTRQDSSISRKPLPASARSISQSSSGQLHNSREQDKAIDAVLKHWNEGFFIPRGLQILRERSRCASNVGYTRGVEGDQVTDRVARAMEILKNQGYVRPDSSSSNNAPEAACSTGAEASFPTRRVSEDSPLPNTDNEIHHDRNAPVRAGISDRIQQHLNAEPDIGASACPMSKGKSSKLSIRLKEDKSFPRGTHPQAIALYKAVSKGDKTMTKVLLQSGVSPNVNDMSGASALYRSVSRGDSSIVKLLIEHPTDPNTITTTGDFPLYRAVSRGNSSVVRYLLMLSIDVNAKNAKGKTSLVKAVQRGDSSIVKMLLDRDADINIECNGLTALSLAAEKGQSKIAKLILKSQERVTQPPWAS</sequence>
<evidence type="ECO:0000313" key="5">
    <source>
        <dbReference type="EMBL" id="CAF9928458.1"/>
    </source>
</evidence>
<evidence type="ECO:0000313" key="6">
    <source>
        <dbReference type="Proteomes" id="UP000664521"/>
    </source>
</evidence>
<feature type="region of interest" description="Disordered" evidence="4">
    <location>
        <begin position="119"/>
        <end position="164"/>
    </location>
</feature>
<dbReference type="SMART" id="SM00248">
    <property type="entry name" value="ANK"/>
    <property type="match status" value="5"/>
</dbReference>
<dbReference type="InterPro" id="IPR002110">
    <property type="entry name" value="Ankyrin_rpt"/>
</dbReference>
<evidence type="ECO:0000256" key="4">
    <source>
        <dbReference type="SAM" id="MobiDB-lite"/>
    </source>
</evidence>
<keyword evidence="6" id="KW-1185">Reference proteome</keyword>
<organism evidence="5 6">
    <name type="scientific">Heterodermia speciosa</name>
    <dbReference type="NCBI Taxonomy" id="116794"/>
    <lineage>
        <taxon>Eukaryota</taxon>
        <taxon>Fungi</taxon>
        <taxon>Dikarya</taxon>
        <taxon>Ascomycota</taxon>
        <taxon>Pezizomycotina</taxon>
        <taxon>Lecanoromycetes</taxon>
        <taxon>OSLEUM clade</taxon>
        <taxon>Lecanoromycetidae</taxon>
        <taxon>Caliciales</taxon>
        <taxon>Physciaceae</taxon>
        <taxon>Heterodermia</taxon>
    </lineage>
</organism>
<protein>
    <recommendedName>
        <fullName evidence="7">Ankyrin repeat protein</fullName>
    </recommendedName>
</protein>
<dbReference type="Proteomes" id="UP000664521">
    <property type="component" value="Unassembled WGS sequence"/>
</dbReference>
<comment type="caution">
    <text evidence="5">The sequence shown here is derived from an EMBL/GenBank/DDBJ whole genome shotgun (WGS) entry which is preliminary data.</text>
</comment>
<dbReference type="PROSITE" id="PS50297">
    <property type="entry name" value="ANK_REP_REGION"/>
    <property type="match status" value="3"/>
</dbReference>
<feature type="repeat" description="ANK" evidence="3">
    <location>
        <begin position="359"/>
        <end position="391"/>
    </location>
</feature>